<dbReference type="AlphaFoldDB" id="A0A346NLD3"/>
<sequence>MGKKSADPKRAIRRLHKQKIAQRINGGRMPSDWGEVYSGGVTMWVPADLIRSVPWVSRPVTVDKWYCHSSNDTSPKLSTAFRNGMLQMANQS</sequence>
<evidence type="ECO:0000313" key="1">
    <source>
        <dbReference type="EMBL" id="AXR06340.1"/>
    </source>
</evidence>
<evidence type="ECO:0000313" key="2">
    <source>
        <dbReference type="Proteomes" id="UP000262073"/>
    </source>
</evidence>
<organism evidence="1 2">
    <name type="scientific">Salinimonas sediminis</name>
    <dbReference type="NCBI Taxonomy" id="2303538"/>
    <lineage>
        <taxon>Bacteria</taxon>
        <taxon>Pseudomonadati</taxon>
        <taxon>Pseudomonadota</taxon>
        <taxon>Gammaproteobacteria</taxon>
        <taxon>Alteromonadales</taxon>
        <taxon>Alteromonadaceae</taxon>
        <taxon>Alteromonas/Salinimonas group</taxon>
        <taxon>Salinimonas</taxon>
    </lineage>
</organism>
<accession>A0A346NLD3</accession>
<dbReference type="KEGG" id="salm:D0Y50_08160"/>
<dbReference type="EMBL" id="CP031769">
    <property type="protein sequence ID" value="AXR06340.1"/>
    <property type="molecule type" value="Genomic_DNA"/>
</dbReference>
<reference evidence="1 2" key="1">
    <citation type="submission" date="2018-08" db="EMBL/GenBank/DDBJ databases">
        <title>Salinimonas sediminis sp. nov., a piezophilic bacterium isolated from a deep-sea sediment sample from the New Britain Trench.</title>
        <authorList>
            <person name="Cao J."/>
        </authorList>
    </citation>
    <scope>NUCLEOTIDE SEQUENCE [LARGE SCALE GENOMIC DNA]</scope>
    <source>
        <strain evidence="1 2">N102</strain>
    </source>
</reference>
<gene>
    <name evidence="1" type="ORF">D0Y50_08160</name>
</gene>
<dbReference type="Proteomes" id="UP000262073">
    <property type="component" value="Chromosome"/>
</dbReference>
<keyword evidence="2" id="KW-1185">Reference proteome</keyword>
<proteinExistence type="predicted"/>
<name>A0A346NLD3_9ALTE</name>
<protein>
    <submittedName>
        <fullName evidence="1">Uncharacterized protein</fullName>
    </submittedName>
</protein>